<comment type="caution">
    <text evidence="1">The sequence shown here is derived from an EMBL/GenBank/DDBJ whole genome shotgun (WGS) entry which is preliminary data.</text>
</comment>
<dbReference type="Proteomes" id="UP000821845">
    <property type="component" value="Chromosome 1"/>
</dbReference>
<protein>
    <submittedName>
        <fullName evidence="1">Uncharacterized protein</fullName>
    </submittedName>
</protein>
<reference evidence="1" key="1">
    <citation type="submission" date="2020-05" db="EMBL/GenBank/DDBJ databases">
        <title>Large-scale comparative analyses of tick genomes elucidate their genetic diversity and vector capacities.</title>
        <authorList>
            <person name="Jia N."/>
            <person name="Wang J."/>
            <person name="Shi W."/>
            <person name="Du L."/>
            <person name="Sun Y."/>
            <person name="Zhan W."/>
            <person name="Jiang J."/>
            <person name="Wang Q."/>
            <person name="Zhang B."/>
            <person name="Ji P."/>
            <person name="Sakyi L.B."/>
            <person name="Cui X."/>
            <person name="Yuan T."/>
            <person name="Jiang B."/>
            <person name="Yang W."/>
            <person name="Lam T.T.-Y."/>
            <person name="Chang Q."/>
            <person name="Ding S."/>
            <person name="Wang X."/>
            <person name="Zhu J."/>
            <person name="Ruan X."/>
            <person name="Zhao L."/>
            <person name="Wei J."/>
            <person name="Que T."/>
            <person name="Du C."/>
            <person name="Cheng J."/>
            <person name="Dai P."/>
            <person name="Han X."/>
            <person name="Huang E."/>
            <person name="Gao Y."/>
            <person name="Liu J."/>
            <person name="Shao H."/>
            <person name="Ye R."/>
            <person name="Li L."/>
            <person name="Wei W."/>
            <person name="Wang X."/>
            <person name="Wang C."/>
            <person name="Yang T."/>
            <person name="Huo Q."/>
            <person name="Li W."/>
            <person name="Guo W."/>
            <person name="Chen H."/>
            <person name="Zhou L."/>
            <person name="Ni X."/>
            <person name="Tian J."/>
            <person name="Zhou Y."/>
            <person name="Sheng Y."/>
            <person name="Liu T."/>
            <person name="Pan Y."/>
            <person name="Xia L."/>
            <person name="Li J."/>
            <person name="Zhao F."/>
            <person name="Cao W."/>
        </authorList>
    </citation>
    <scope>NUCLEOTIDE SEQUENCE</scope>
    <source>
        <strain evidence="1">Hyas-2018</strain>
    </source>
</reference>
<evidence type="ECO:0000313" key="2">
    <source>
        <dbReference type="Proteomes" id="UP000821845"/>
    </source>
</evidence>
<keyword evidence="2" id="KW-1185">Reference proteome</keyword>
<evidence type="ECO:0000313" key="1">
    <source>
        <dbReference type="EMBL" id="KAH6945540.1"/>
    </source>
</evidence>
<organism evidence="1 2">
    <name type="scientific">Hyalomma asiaticum</name>
    <name type="common">Tick</name>
    <dbReference type="NCBI Taxonomy" id="266040"/>
    <lineage>
        <taxon>Eukaryota</taxon>
        <taxon>Metazoa</taxon>
        <taxon>Ecdysozoa</taxon>
        <taxon>Arthropoda</taxon>
        <taxon>Chelicerata</taxon>
        <taxon>Arachnida</taxon>
        <taxon>Acari</taxon>
        <taxon>Parasitiformes</taxon>
        <taxon>Ixodida</taxon>
        <taxon>Ixodoidea</taxon>
        <taxon>Ixodidae</taxon>
        <taxon>Hyalomminae</taxon>
        <taxon>Hyalomma</taxon>
    </lineage>
</organism>
<proteinExistence type="predicted"/>
<name>A0ACB7TFE5_HYAAI</name>
<gene>
    <name evidence="1" type="ORF">HPB50_008916</name>
</gene>
<accession>A0ACB7TFE5</accession>
<dbReference type="EMBL" id="CM023481">
    <property type="protein sequence ID" value="KAH6945540.1"/>
    <property type="molecule type" value="Genomic_DNA"/>
</dbReference>
<sequence length="700" mass="78140">MSQKVSPKTRFDTGETTGSVVAGVSSLALGVSPLADSSGKMPMGVMTGSLATLGSFDQCLSVRHEEEDGDTIVGKYCTLNIQFPGLPRPYKNSSELIKDPDSFMHWVYNYGKWIKYFPIRIGVCLPSHCEKEDLEKLGRHVVRRAKMKSWVGTCEVDGPRETNTIQLVVMSILGVLAICVLVGTLVDRIWGPQDTTKKPRGDETPLEFARDLALSFSFLANTRKLLEPARRTSSLGVLHGIRVVSCLWIILGHTYFLGDITTFVRFKRLKTLEELNTDVPFTAIENFLPVDTFFYISGLLIVYSNWPRMEKKKGKLNVFSSLLQRFWRMTPSYFLVIAVFSLLPLLGSGPLWHEIMNPLMRNCANSWWTNLLYVSNYLPYDRMCLLHTWFQAVNMQFFVLALPLMLFIYKCSTLGLVLLVTLCLSSCVAVGLITYFFDLPPALLLMTSEWSKAVQQLNLLYFQPFTHFGPFCVGLLCGYYLVKNKTITLSRVTLWVGWLCALLCGLVSLWGVYPFRAGFDVHPALVACYAALHRTIWCAAIAWLTVACHVGHGGLLNTTLAWSGLVPLSTLSYLIYLIHPLVIYMHVATAREIVNLDQFSMCYSFLGHTTVSVLLAYVAHVTVELPFANLKQLLMQRRRASLALAAKGSQAPLQAVVCGPANGHRSTAAPQSGSRARQRQCVGARLICTAAWKQSFSSSP</sequence>